<keyword evidence="1" id="KW-0812">Transmembrane</keyword>
<organism evidence="3 4">
    <name type="scientific">Roseibium marinum</name>
    <dbReference type="NCBI Taxonomy" id="281252"/>
    <lineage>
        <taxon>Bacteria</taxon>
        <taxon>Pseudomonadati</taxon>
        <taxon>Pseudomonadota</taxon>
        <taxon>Alphaproteobacteria</taxon>
        <taxon>Hyphomicrobiales</taxon>
        <taxon>Stappiaceae</taxon>
        <taxon>Roseibium</taxon>
    </lineage>
</organism>
<gene>
    <name evidence="3" type="ORF">CLV41_101225</name>
</gene>
<accession>A0A2S3V1E3</accession>
<evidence type="ECO:0000256" key="1">
    <source>
        <dbReference type="SAM" id="Phobius"/>
    </source>
</evidence>
<protein>
    <submittedName>
        <fullName evidence="3">SH3 domain-containing protein</fullName>
    </submittedName>
</protein>
<reference evidence="3 4" key="1">
    <citation type="submission" date="2018-01" db="EMBL/GenBank/DDBJ databases">
        <title>Genomic Encyclopedia of Archaeal and Bacterial Type Strains, Phase II (KMG-II): from individual species to whole genera.</title>
        <authorList>
            <person name="Goeker M."/>
        </authorList>
    </citation>
    <scope>NUCLEOTIDE SEQUENCE [LARGE SCALE GENOMIC DNA]</scope>
    <source>
        <strain evidence="3 4">DSM 17023</strain>
    </source>
</reference>
<evidence type="ECO:0000313" key="4">
    <source>
        <dbReference type="Proteomes" id="UP000236959"/>
    </source>
</evidence>
<evidence type="ECO:0000313" key="3">
    <source>
        <dbReference type="EMBL" id="POF33776.1"/>
    </source>
</evidence>
<dbReference type="Proteomes" id="UP000236959">
    <property type="component" value="Unassembled WGS sequence"/>
</dbReference>
<sequence length="152" mass="16829">MFPLGGNFAGITETNNLVGREMPRFLPYVIVVGLFLAALMIIQIRDRSYLEEAARAAYPPPPVSRVIFPPSPEPSEPRGPLLFIAGDRVAFRSGPGLREPVIERFNKGRNVRQTEVEGDWVHARDVDTGREGWIAGKYLTPTNPLQTAASDE</sequence>
<feature type="transmembrane region" description="Helical" evidence="1">
    <location>
        <begin position="25"/>
        <end position="42"/>
    </location>
</feature>
<proteinExistence type="predicted"/>
<evidence type="ECO:0000259" key="2">
    <source>
        <dbReference type="PROSITE" id="PS51781"/>
    </source>
</evidence>
<dbReference type="Pfam" id="PF08239">
    <property type="entry name" value="SH3_3"/>
    <property type="match status" value="1"/>
</dbReference>
<dbReference type="Gene3D" id="2.30.30.40">
    <property type="entry name" value="SH3 Domains"/>
    <property type="match status" value="1"/>
</dbReference>
<name>A0A2S3V1E3_9HYPH</name>
<dbReference type="PROSITE" id="PS51781">
    <property type="entry name" value="SH3B"/>
    <property type="match status" value="1"/>
</dbReference>
<dbReference type="AlphaFoldDB" id="A0A2S3V1E3"/>
<comment type="caution">
    <text evidence="3">The sequence shown here is derived from an EMBL/GenBank/DDBJ whole genome shotgun (WGS) entry which is preliminary data.</text>
</comment>
<dbReference type="EMBL" id="PPCN01000001">
    <property type="protein sequence ID" value="POF33776.1"/>
    <property type="molecule type" value="Genomic_DNA"/>
</dbReference>
<feature type="domain" description="SH3b" evidence="2">
    <location>
        <begin position="79"/>
        <end position="143"/>
    </location>
</feature>
<dbReference type="InterPro" id="IPR003646">
    <property type="entry name" value="SH3-like_bac-type"/>
</dbReference>
<keyword evidence="1" id="KW-1133">Transmembrane helix</keyword>
<keyword evidence="4" id="KW-1185">Reference proteome</keyword>
<keyword evidence="1" id="KW-0472">Membrane</keyword>